<dbReference type="PANTHER" id="PTHR13271">
    <property type="entry name" value="UNCHARACTERIZED PUTATIVE METHYLTRANSFERASE"/>
    <property type="match status" value="1"/>
</dbReference>
<dbReference type="SUPFAM" id="SSF82199">
    <property type="entry name" value="SET domain"/>
    <property type="match status" value="1"/>
</dbReference>
<dbReference type="AlphaFoldDB" id="A0A9P9EE94"/>
<dbReference type="InterPro" id="IPR046341">
    <property type="entry name" value="SET_dom_sf"/>
</dbReference>
<gene>
    <name evidence="1" type="ORF">B0J11DRAFT_576404</name>
</gene>
<dbReference type="PANTHER" id="PTHR13271:SF137">
    <property type="entry name" value="SET DOMAIN-CONTAINING PROTEIN"/>
    <property type="match status" value="1"/>
</dbReference>
<evidence type="ECO:0000313" key="2">
    <source>
        <dbReference type="Proteomes" id="UP000700596"/>
    </source>
</evidence>
<dbReference type="GO" id="GO:0016279">
    <property type="term" value="F:protein-lysine N-methyltransferase activity"/>
    <property type="evidence" value="ECO:0007669"/>
    <property type="project" value="UniProtKB-ARBA"/>
</dbReference>
<dbReference type="Gene3D" id="3.90.1410.10">
    <property type="entry name" value="set domain protein methyltransferase, domain 1"/>
    <property type="match status" value="1"/>
</dbReference>
<dbReference type="OrthoDB" id="42889at2759"/>
<accession>A0A9P9EE94</accession>
<evidence type="ECO:0008006" key="3">
    <source>
        <dbReference type="Google" id="ProtNLM"/>
    </source>
</evidence>
<dbReference type="InterPro" id="IPR050600">
    <property type="entry name" value="SETD3_SETD6_MTase"/>
</dbReference>
<dbReference type="EMBL" id="JAGMWT010000002">
    <property type="protein sequence ID" value="KAH7135847.1"/>
    <property type="molecule type" value="Genomic_DNA"/>
</dbReference>
<keyword evidence="2" id="KW-1185">Reference proteome</keyword>
<evidence type="ECO:0000313" key="1">
    <source>
        <dbReference type="EMBL" id="KAH7135847.1"/>
    </source>
</evidence>
<protein>
    <recommendedName>
        <fullName evidence="3">SET domain-containing protein</fullName>
    </recommendedName>
</protein>
<comment type="caution">
    <text evidence="1">The sequence shown here is derived from an EMBL/GenBank/DDBJ whole genome shotgun (WGS) entry which is preliminary data.</text>
</comment>
<organism evidence="1 2">
    <name type="scientific">Dendryphion nanum</name>
    <dbReference type="NCBI Taxonomy" id="256645"/>
    <lineage>
        <taxon>Eukaryota</taxon>
        <taxon>Fungi</taxon>
        <taxon>Dikarya</taxon>
        <taxon>Ascomycota</taxon>
        <taxon>Pezizomycotina</taxon>
        <taxon>Dothideomycetes</taxon>
        <taxon>Pleosporomycetidae</taxon>
        <taxon>Pleosporales</taxon>
        <taxon>Torulaceae</taxon>
        <taxon>Dendryphion</taxon>
    </lineage>
</organism>
<name>A0A9P9EE94_9PLEO</name>
<dbReference type="Proteomes" id="UP000700596">
    <property type="component" value="Unassembled WGS sequence"/>
</dbReference>
<sequence length="644" mass="72398">MYSDSNPRISKLVDWFVRTGGWLHPDVSIAQDPSGSYHVIAASDLDSRDYVSLARGHIRSTLSYLNLDQGQSIVPHINSPLQKCLGKIPNHVLTYLFLVEQLKVKAESFWEPYLACLPRPADMTTPLWFSDEDGAYMQGTPLMNSIAAQRDALQKEWSAARLVMAECSLAEEKIYEHCDFESYLWAVTIITSRAFISHAILPELPKFSLLFPVIDLLDHSPIAKAEWNFSVHDSFELKISQPGKAGTELLNNYGPKTNGELLYGYGFAIENNPVEQIHLKIRFNDTAQKALSQCCEPNVLPFGMDTKLCSPPFDSDVLIRPRNSPLGRYKNTVPTLGACPPQYVLSNYLAALHQRQMKPSSVQTPGSPGVRITLATIKPFYELVRRRQSGLPLISPVTEPAQNAKQRYAAIYRDSQAKLLHSLYSELNELFDNVRVAHRAPRQCIITTTEALLALKQEHPDDYENFKVGIQAGWPDFDVDEDIASLVESREEHLIWAILLVVLHAVSLRTNRGQSDTAGSPTGQIPTSIITGWLQDLQSQYPITAPDPEDLKDDDFTFIDQVLQSAAALEEEPWTGIASLSSREVVLAWALRVVRGEIIELPDLKHPEWDRHCLYMNTAGESEEWILRDVDVGDWRDVEIPRGS</sequence>
<reference evidence="1" key="1">
    <citation type="journal article" date="2021" name="Nat. Commun.">
        <title>Genetic determinants of endophytism in the Arabidopsis root mycobiome.</title>
        <authorList>
            <person name="Mesny F."/>
            <person name="Miyauchi S."/>
            <person name="Thiergart T."/>
            <person name="Pickel B."/>
            <person name="Atanasova L."/>
            <person name="Karlsson M."/>
            <person name="Huettel B."/>
            <person name="Barry K.W."/>
            <person name="Haridas S."/>
            <person name="Chen C."/>
            <person name="Bauer D."/>
            <person name="Andreopoulos W."/>
            <person name="Pangilinan J."/>
            <person name="LaButti K."/>
            <person name="Riley R."/>
            <person name="Lipzen A."/>
            <person name="Clum A."/>
            <person name="Drula E."/>
            <person name="Henrissat B."/>
            <person name="Kohler A."/>
            <person name="Grigoriev I.V."/>
            <person name="Martin F.M."/>
            <person name="Hacquard S."/>
        </authorList>
    </citation>
    <scope>NUCLEOTIDE SEQUENCE</scope>
    <source>
        <strain evidence="1">MPI-CAGE-CH-0243</strain>
    </source>
</reference>
<proteinExistence type="predicted"/>